<keyword evidence="1" id="KW-0677">Repeat</keyword>
<dbReference type="EMBL" id="JBCGBO010000005">
    <property type="protein sequence ID" value="KAK9200061.1"/>
    <property type="molecule type" value="Genomic_DNA"/>
</dbReference>
<dbReference type="CDD" id="cd00105">
    <property type="entry name" value="KH-I"/>
    <property type="match status" value="1"/>
</dbReference>
<evidence type="ECO:0000256" key="2">
    <source>
        <dbReference type="PROSITE-ProRule" id="PRU00117"/>
    </source>
</evidence>
<feature type="compositionally biased region" description="Basic and acidic residues" evidence="3">
    <location>
        <begin position="155"/>
        <end position="164"/>
    </location>
</feature>
<dbReference type="PROSITE" id="PS50084">
    <property type="entry name" value="KH_TYPE_1"/>
    <property type="match status" value="2"/>
</dbReference>
<dbReference type="SUPFAM" id="SSF52255">
    <property type="entry name" value="N5-CAIR mutase (phosphoribosylaminoimidazole carboxylase, PurE)"/>
    <property type="match status" value="1"/>
</dbReference>
<organism evidence="5 6">
    <name type="scientific">Citrus x changshan-huyou</name>
    <dbReference type="NCBI Taxonomy" id="2935761"/>
    <lineage>
        <taxon>Eukaryota</taxon>
        <taxon>Viridiplantae</taxon>
        <taxon>Streptophyta</taxon>
        <taxon>Embryophyta</taxon>
        <taxon>Tracheophyta</taxon>
        <taxon>Spermatophyta</taxon>
        <taxon>Magnoliopsida</taxon>
        <taxon>eudicotyledons</taxon>
        <taxon>Gunneridae</taxon>
        <taxon>Pentapetalae</taxon>
        <taxon>rosids</taxon>
        <taxon>malvids</taxon>
        <taxon>Sapindales</taxon>
        <taxon>Rutaceae</taxon>
        <taxon>Aurantioideae</taxon>
        <taxon>Citrus</taxon>
    </lineage>
</organism>
<dbReference type="SUPFAM" id="SSF54791">
    <property type="entry name" value="Eukaryotic type KH-domain (KH-domain type I)"/>
    <property type="match status" value="2"/>
</dbReference>
<sequence length="556" mass="60076">MAGEEVLAPVPAAALNLKRKLDDLEPGEALEHAEGMRDDEAKSGNGFAEADGSEAKQPKLNDDKTERPDGPVNVNGLKEEKPDEVVDAEQPTEDTTKEEEKETVEVKTERHSSVEEQVLVDYQQISVKEETKEVLIGIEEASIDVEEETKEVTVKEEETVKEGESVIVDPQQSVENSKSDDPSSTDDSTISRKIVVPNDKVGVLIGKAGDTIRYLQHNSGAKIQITRYVDADPHAATRPVEIIGTLRNIDKAEKLINAIIAEADAGGSPSLVARGLATAQASGAAEQVEIKVLNEKVGLIIGRGGETIKGLQTRAGAHIQLIPQHLLEEDGSKERIAQVTGDMRQIEIAQQMIKDVLCKTVRLSPCSNGFNQPAYRPHGPTSPQAGVIFICQLSSDINVMKDAIVHLCQNDICCQVPEFSTKEQLIKKLSCSGRNVIIASDHSAGNFLGVVIGVPMRASAVEGVRASFLGFSMSPTEGTGVSASMMSREVPIVLVGTNDAMEAARLAMSIFAFGDPEARLVMRDLMSIDFQINLLFVLLHQSNLLVTSDSLKYENV</sequence>
<evidence type="ECO:0000313" key="6">
    <source>
        <dbReference type="Proteomes" id="UP001428341"/>
    </source>
</evidence>
<protein>
    <recommendedName>
        <fullName evidence="4">K Homology domain-containing protein</fullName>
    </recommendedName>
</protein>
<dbReference type="Gene3D" id="3.30.1370.10">
    <property type="entry name" value="K Homology domain, type 1"/>
    <property type="match status" value="2"/>
</dbReference>
<name>A0AAP0QLK1_9ROSI</name>
<evidence type="ECO:0000313" key="5">
    <source>
        <dbReference type="EMBL" id="KAK9200061.1"/>
    </source>
</evidence>
<proteinExistence type="predicted"/>
<feature type="domain" description="K Homology" evidence="4">
    <location>
        <begin position="284"/>
        <end position="358"/>
    </location>
</feature>
<reference evidence="5 6" key="1">
    <citation type="submission" date="2024-05" db="EMBL/GenBank/DDBJ databases">
        <title>Haplotype-resolved chromosome-level genome assembly of Huyou (Citrus changshanensis).</title>
        <authorList>
            <person name="Miao C."/>
            <person name="Chen W."/>
            <person name="Wu Y."/>
            <person name="Wang L."/>
            <person name="Zhao S."/>
            <person name="Grierson D."/>
            <person name="Xu C."/>
            <person name="Chen K."/>
        </authorList>
    </citation>
    <scope>NUCLEOTIDE SEQUENCE [LARGE SCALE GENOMIC DNA]</scope>
    <source>
        <strain evidence="5">01-14</strain>
        <tissue evidence="5">Leaf</tissue>
    </source>
</reference>
<dbReference type="InterPro" id="IPR004088">
    <property type="entry name" value="KH_dom_type_1"/>
</dbReference>
<feature type="domain" description="K Homology" evidence="4">
    <location>
        <begin position="188"/>
        <end position="261"/>
    </location>
</feature>
<accession>A0AAP0QLK1</accession>
<dbReference type="InterPro" id="IPR004087">
    <property type="entry name" value="KH_dom"/>
</dbReference>
<comment type="caution">
    <text evidence="5">The sequence shown here is derived from an EMBL/GenBank/DDBJ whole genome shotgun (WGS) entry which is preliminary data.</text>
</comment>
<keyword evidence="2" id="KW-0694">RNA-binding</keyword>
<dbReference type="Proteomes" id="UP001428341">
    <property type="component" value="Unassembled WGS sequence"/>
</dbReference>
<dbReference type="Gene3D" id="3.40.50.1970">
    <property type="match status" value="1"/>
</dbReference>
<dbReference type="Pfam" id="PF00013">
    <property type="entry name" value="KH_1"/>
    <property type="match status" value="2"/>
</dbReference>
<feature type="compositionally biased region" description="Basic and acidic residues" evidence="3">
    <location>
        <begin position="53"/>
        <end position="69"/>
    </location>
</feature>
<feature type="region of interest" description="Disordered" evidence="3">
    <location>
        <begin position="155"/>
        <end position="191"/>
    </location>
</feature>
<evidence type="ECO:0000256" key="1">
    <source>
        <dbReference type="ARBA" id="ARBA00022737"/>
    </source>
</evidence>
<evidence type="ECO:0000259" key="4">
    <source>
        <dbReference type="SMART" id="SM00322"/>
    </source>
</evidence>
<dbReference type="AlphaFoldDB" id="A0AAP0QLK1"/>
<dbReference type="SMART" id="SM00322">
    <property type="entry name" value="KH"/>
    <property type="match status" value="2"/>
</dbReference>
<dbReference type="PANTHER" id="PTHR10288">
    <property type="entry name" value="KH DOMAIN CONTAINING RNA BINDING PROTEIN"/>
    <property type="match status" value="1"/>
</dbReference>
<dbReference type="InterPro" id="IPR036612">
    <property type="entry name" value="KH_dom_type_1_sf"/>
</dbReference>
<gene>
    <name evidence="5" type="ORF">WN944_015256</name>
</gene>
<feature type="compositionally biased region" description="Basic and acidic residues" evidence="3">
    <location>
        <begin position="94"/>
        <end position="113"/>
    </location>
</feature>
<feature type="region of interest" description="Disordered" evidence="3">
    <location>
        <begin position="17"/>
        <end position="113"/>
    </location>
</feature>
<evidence type="ECO:0000256" key="3">
    <source>
        <dbReference type="SAM" id="MobiDB-lite"/>
    </source>
</evidence>
<dbReference type="GO" id="GO:0003723">
    <property type="term" value="F:RNA binding"/>
    <property type="evidence" value="ECO:0007669"/>
    <property type="project" value="UniProtKB-UniRule"/>
</dbReference>
<keyword evidence="6" id="KW-1185">Reference proteome</keyword>
<feature type="compositionally biased region" description="Basic and acidic residues" evidence="3">
    <location>
        <begin position="19"/>
        <end position="42"/>
    </location>
</feature>